<dbReference type="AlphaFoldDB" id="A0A9X3IZX2"/>
<proteinExistence type="predicted"/>
<evidence type="ECO:0000313" key="3">
    <source>
        <dbReference type="Proteomes" id="UP001150924"/>
    </source>
</evidence>
<sequence>MHERPLRRRDRGLPRRRRSRHRAAGAGPGRPAAGLRSRADPLARARRARAENLAELRAMLAARRDRIVARRGDDTYEVAQRLVWLAERRVDIALVGGDNPVSHEREVAMAETVAWIRDRLGDDGRVLLHAHNGHVGRSRSRMPNGRLSHSPQMGEYLVARLGSDYAVVYSTFDAGEFLAFYTRGWVGAEQFKTRLLRAFSVRPAPRGTLEATLRAPAAYALDVGEATAAAGPLADYLRAEHWSRTFTYAWRPSFAVFPVGWTGIAPAADFDVLVYVPLAAATRP</sequence>
<name>A0A9X3IZX2_9BACT</name>
<organism evidence="2 3">
    <name type="scientific">Nannocystis pusilla</name>
    <dbReference type="NCBI Taxonomy" id="889268"/>
    <lineage>
        <taxon>Bacteria</taxon>
        <taxon>Pseudomonadati</taxon>
        <taxon>Myxococcota</taxon>
        <taxon>Polyangia</taxon>
        <taxon>Nannocystales</taxon>
        <taxon>Nannocystaceae</taxon>
        <taxon>Nannocystis</taxon>
    </lineage>
</organism>
<dbReference type="InterPro" id="IPR007815">
    <property type="entry name" value="Emycin_Estase"/>
</dbReference>
<comment type="caution">
    <text evidence="2">The sequence shown here is derived from an EMBL/GenBank/DDBJ whole genome shotgun (WGS) entry which is preliminary data.</text>
</comment>
<reference evidence="2" key="1">
    <citation type="submission" date="2022-11" db="EMBL/GenBank/DDBJ databases">
        <title>Minimal conservation of predation-associated metabolite biosynthetic gene clusters underscores biosynthetic potential of Myxococcota including descriptions for ten novel species: Archangium lansinium sp. nov., Myxococcus landrumus sp. nov., Nannocystis bai.</title>
        <authorList>
            <person name="Ahearne A."/>
            <person name="Stevens C."/>
            <person name="Phillips K."/>
        </authorList>
    </citation>
    <scope>NUCLEOTIDE SEQUENCE</scope>
    <source>
        <strain evidence="2">Na p29</strain>
    </source>
</reference>
<protein>
    <submittedName>
        <fullName evidence="2">Erythromycin esterase family protein</fullName>
    </submittedName>
</protein>
<dbReference type="Proteomes" id="UP001150924">
    <property type="component" value="Unassembled WGS sequence"/>
</dbReference>
<dbReference type="GO" id="GO:0046677">
    <property type="term" value="P:response to antibiotic"/>
    <property type="evidence" value="ECO:0007669"/>
    <property type="project" value="InterPro"/>
</dbReference>
<dbReference type="PANTHER" id="PTHR31299:SF0">
    <property type="entry name" value="ESTERASE, PUTATIVE (AFU_ORTHOLOGUE AFUA_1G05850)-RELATED"/>
    <property type="match status" value="1"/>
</dbReference>
<gene>
    <name evidence="2" type="ORF">OV079_23135</name>
</gene>
<dbReference type="SUPFAM" id="SSF159501">
    <property type="entry name" value="EreA/ChaN-like"/>
    <property type="match status" value="1"/>
</dbReference>
<accession>A0A9X3IZX2</accession>
<dbReference type="Pfam" id="PF05139">
    <property type="entry name" value="Erythro_esteras"/>
    <property type="match status" value="1"/>
</dbReference>
<feature type="region of interest" description="Disordered" evidence="1">
    <location>
        <begin position="1"/>
        <end position="41"/>
    </location>
</feature>
<dbReference type="PANTHER" id="PTHR31299">
    <property type="entry name" value="ESTERASE, PUTATIVE (AFU_ORTHOLOGUE AFUA_1G05850)-RELATED"/>
    <property type="match status" value="1"/>
</dbReference>
<keyword evidence="3" id="KW-1185">Reference proteome</keyword>
<evidence type="ECO:0000256" key="1">
    <source>
        <dbReference type="SAM" id="MobiDB-lite"/>
    </source>
</evidence>
<dbReference type="InterPro" id="IPR052036">
    <property type="entry name" value="Hydrolase/PRTase-associated"/>
</dbReference>
<dbReference type="EMBL" id="JAPNKE010000002">
    <property type="protein sequence ID" value="MCY1008398.1"/>
    <property type="molecule type" value="Genomic_DNA"/>
</dbReference>
<dbReference type="Gene3D" id="3.40.1660.10">
    <property type="entry name" value="EreA-like (biosynthetic domain)"/>
    <property type="match status" value="1"/>
</dbReference>
<evidence type="ECO:0000313" key="2">
    <source>
        <dbReference type="EMBL" id="MCY1008398.1"/>
    </source>
</evidence>
<feature type="compositionally biased region" description="Basic residues" evidence="1">
    <location>
        <begin position="1"/>
        <end position="23"/>
    </location>
</feature>